<dbReference type="SMART" id="SM00382">
    <property type="entry name" value="AAA"/>
    <property type="match status" value="1"/>
</dbReference>
<feature type="domain" description="AAA+ ATPase" evidence="5">
    <location>
        <begin position="237"/>
        <end position="374"/>
    </location>
</feature>
<comment type="similarity">
    <text evidence="1 4">Belongs to the AAA ATPase family.</text>
</comment>
<dbReference type="InParanoid" id="A0A1C7N1Q2"/>
<dbReference type="PROSITE" id="PS00674">
    <property type="entry name" value="AAA"/>
    <property type="match status" value="1"/>
</dbReference>
<dbReference type="Gene3D" id="1.10.8.60">
    <property type="match status" value="1"/>
</dbReference>
<evidence type="ECO:0000313" key="6">
    <source>
        <dbReference type="EMBL" id="OBZ81304.1"/>
    </source>
</evidence>
<feature type="non-terminal residue" evidence="6">
    <location>
        <position position="464"/>
    </location>
</feature>
<dbReference type="GO" id="GO:0016887">
    <property type="term" value="F:ATP hydrolysis activity"/>
    <property type="evidence" value="ECO:0007669"/>
    <property type="project" value="InterPro"/>
</dbReference>
<evidence type="ECO:0000256" key="3">
    <source>
        <dbReference type="ARBA" id="ARBA00022840"/>
    </source>
</evidence>
<dbReference type="PANTHER" id="PTHR23077:SF171">
    <property type="entry name" value="NUCLEAR VALOSIN-CONTAINING PROTEIN-LIKE"/>
    <property type="match status" value="1"/>
</dbReference>
<dbReference type="Gene3D" id="3.10.330.10">
    <property type="match status" value="1"/>
</dbReference>
<dbReference type="FunFam" id="3.40.50.300:FF:001985">
    <property type="entry name" value="Chromosome 9, whole genome shotgun sequence"/>
    <property type="match status" value="1"/>
</dbReference>
<organism evidence="6 7">
    <name type="scientific">Choanephora cucurbitarum</name>
    <dbReference type="NCBI Taxonomy" id="101091"/>
    <lineage>
        <taxon>Eukaryota</taxon>
        <taxon>Fungi</taxon>
        <taxon>Fungi incertae sedis</taxon>
        <taxon>Mucoromycota</taxon>
        <taxon>Mucoromycotina</taxon>
        <taxon>Mucoromycetes</taxon>
        <taxon>Mucorales</taxon>
        <taxon>Mucorineae</taxon>
        <taxon>Choanephoraceae</taxon>
        <taxon>Choanephoroideae</taxon>
        <taxon>Choanephora</taxon>
    </lineage>
</organism>
<dbReference type="InterPro" id="IPR050168">
    <property type="entry name" value="AAA_ATPase_domain"/>
</dbReference>
<protein>
    <submittedName>
        <fullName evidence="6">Spermatogenesis-associated protein 5</fullName>
    </submittedName>
</protein>
<evidence type="ECO:0000256" key="1">
    <source>
        <dbReference type="ARBA" id="ARBA00006914"/>
    </source>
</evidence>
<evidence type="ECO:0000259" key="5">
    <source>
        <dbReference type="SMART" id="SM00382"/>
    </source>
</evidence>
<dbReference type="InterPro" id="IPR027417">
    <property type="entry name" value="P-loop_NTPase"/>
</dbReference>
<evidence type="ECO:0000256" key="4">
    <source>
        <dbReference type="RuleBase" id="RU003651"/>
    </source>
</evidence>
<keyword evidence="7" id="KW-1185">Reference proteome</keyword>
<dbReference type="SUPFAM" id="SSF52540">
    <property type="entry name" value="P-loop containing nucleoside triphosphate hydrolases"/>
    <property type="match status" value="1"/>
</dbReference>
<gene>
    <name evidence="6" type="primary">Spata5</name>
    <name evidence="6" type="ORF">A0J61_10647</name>
</gene>
<dbReference type="EMBL" id="LUGH01001289">
    <property type="protein sequence ID" value="OBZ81304.1"/>
    <property type="molecule type" value="Genomic_DNA"/>
</dbReference>
<dbReference type="Pfam" id="PF17862">
    <property type="entry name" value="AAA_lid_3"/>
    <property type="match status" value="1"/>
</dbReference>
<dbReference type="AlphaFoldDB" id="A0A1C7N1Q2"/>
<keyword evidence="2 4" id="KW-0547">Nucleotide-binding</keyword>
<reference evidence="6 7" key="1">
    <citation type="submission" date="2016-03" db="EMBL/GenBank/DDBJ databases">
        <title>Choanephora cucurbitarum.</title>
        <authorList>
            <person name="Min B."/>
            <person name="Park H."/>
            <person name="Park J.-H."/>
            <person name="Shin H.-D."/>
            <person name="Choi I.-G."/>
        </authorList>
    </citation>
    <scope>NUCLEOTIDE SEQUENCE [LARGE SCALE GENOMIC DNA]</scope>
    <source>
        <strain evidence="6 7">KUS-F28377</strain>
    </source>
</reference>
<dbReference type="InterPro" id="IPR003960">
    <property type="entry name" value="ATPase_AAA_CS"/>
</dbReference>
<dbReference type="InterPro" id="IPR003959">
    <property type="entry name" value="ATPase_AAA_core"/>
</dbReference>
<dbReference type="InterPro" id="IPR003593">
    <property type="entry name" value="AAA+_ATPase"/>
</dbReference>
<proteinExistence type="inferred from homology"/>
<sequence>MSLEVRATQQQANPIRAYLALEVMQQRQIATGDLIIIKKLDQILFGIAWPSLTTPLESIELSSTLRLSGGFELGDMVDIEKRQHVHIEAERVTIDFISNPSFSIGQNFNIFLKEFLCKTLNSFIQKKGRVLTEPKLTVEQRYLSKEQLIDFVYAGQRSRVKVVATNSKYPSDIFLVAQSTKLSLTSKGSEDLPKKKSSNSVGYDSIGGLEKQIEIVREMIETPLKEPELFTKYGLKPPKGVLLFGPPGTGKTLIARAVAHETGAHAIVVNGPEIVSKFYGETEQRLRDLFDEAAQHAPSIIFIDEIDSLCPKRDEAPSELEKRVVTTLLTLMDGANTGNSRIVVLGATNRPNALDEALRRPGRFDREVEIGIPSAEARLSILKTIMKKTPNTLEEEQFESLSSKLHGYVGADIAAVCREAGLKCIKRCAAANSMPLGQLAVNLQDMKEAMAEIRPSAMREIMLE</sequence>
<evidence type="ECO:0000313" key="7">
    <source>
        <dbReference type="Proteomes" id="UP000093000"/>
    </source>
</evidence>
<dbReference type="PANTHER" id="PTHR23077">
    <property type="entry name" value="AAA-FAMILY ATPASE"/>
    <property type="match status" value="1"/>
</dbReference>
<evidence type="ECO:0000256" key="2">
    <source>
        <dbReference type="ARBA" id="ARBA00022741"/>
    </source>
</evidence>
<accession>A0A1C7N1Q2</accession>
<dbReference type="Pfam" id="PF00004">
    <property type="entry name" value="AAA"/>
    <property type="match status" value="1"/>
</dbReference>
<dbReference type="GO" id="GO:0005524">
    <property type="term" value="F:ATP binding"/>
    <property type="evidence" value="ECO:0007669"/>
    <property type="project" value="UniProtKB-KW"/>
</dbReference>
<dbReference type="InterPro" id="IPR041569">
    <property type="entry name" value="AAA_lid_3"/>
</dbReference>
<dbReference type="OrthoDB" id="27435at2759"/>
<dbReference type="Proteomes" id="UP000093000">
    <property type="component" value="Unassembled WGS sequence"/>
</dbReference>
<keyword evidence="3 4" id="KW-0067">ATP-binding</keyword>
<dbReference type="Gene3D" id="3.40.50.300">
    <property type="entry name" value="P-loop containing nucleotide triphosphate hydrolases"/>
    <property type="match status" value="1"/>
</dbReference>
<dbReference type="CDD" id="cd19503">
    <property type="entry name" value="RecA-like_CDC48_NLV2_r1-like"/>
    <property type="match status" value="1"/>
</dbReference>
<dbReference type="STRING" id="101091.A0A1C7N1Q2"/>
<name>A0A1C7N1Q2_9FUNG</name>
<comment type="caution">
    <text evidence="6">The sequence shown here is derived from an EMBL/GenBank/DDBJ whole genome shotgun (WGS) entry which is preliminary data.</text>
</comment>